<evidence type="ECO:0008006" key="3">
    <source>
        <dbReference type="Google" id="ProtNLM"/>
    </source>
</evidence>
<evidence type="ECO:0000313" key="2">
    <source>
        <dbReference type="Proteomes" id="UP000309788"/>
    </source>
</evidence>
<reference evidence="1 2" key="1">
    <citation type="submission" date="2019-05" db="EMBL/GenBank/DDBJ databases">
        <authorList>
            <person name="Qu J.-H."/>
        </authorList>
    </citation>
    <scope>NUCLEOTIDE SEQUENCE [LARGE SCALE GENOMIC DNA]</scope>
    <source>
        <strain evidence="1 2">Z12</strain>
    </source>
</reference>
<sequence>MHADSFCQSLKPGLSGMAPSKWLTFRNTHAPGKVYSFPNAGSRRYTHEEYFARVWLPVVHSERVTVLMGPSYRTEQFELKTTGENPISRMSNWNLRSYALDVNAVVRLDSSSWLIATSHFNKSGNTAELSFRQIPVNYTLSASYLRKKSLNKELGFGILFNQSYKLTILPVLIYNHNYAENAGFEIMLPKKIAWRRNLSANDILYLKAESVTRTYYTNHWASEVPDVCRRVDVDMAVTYNRKLGSMIGMEVSAGYRKNLSTRLIEGAVPLRTSGFAMTFDLYVQPPKFKGKK</sequence>
<evidence type="ECO:0000313" key="1">
    <source>
        <dbReference type="EMBL" id="TLU92498.1"/>
    </source>
</evidence>
<dbReference type="EMBL" id="VCEI01000025">
    <property type="protein sequence ID" value="TLU92498.1"/>
    <property type="molecule type" value="Genomic_DNA"/>
</dbReference>
<comment type="caution">
    <text evidence="1">The sequence shown here is derived from an EMBL/GenBank/DDBJ whole genome shotgun (WGS) entry which is preliminary data.</text>
</comment>
<protein>
    <recommendedName>
        <fullName evidence="3">TonB-dependent receptor</fullName>
    </recommendedName>
</protein>
<accession>A0A5R9KCL6</accession>
<gene>
    <name evidence="1" type="ORF">FEM55_16190</name>
</gene>
<keyword evidence="2" id="KW-1185">Reference proteome</keyword>
<dbReference type="OrthoDB" id="929031at2"/>
<organism evidence="1 2">
    <name type="scientific">Dyadobacter sediminis</name>
    <dbReference type="NCBI Taxonomy" id="1493691"/>
    <lineage>
        <taxon>Bacteria</taxon>
        <taxon>Pseudomonadati</taxon>
        <taxon>Bacteroidota</taxon>
        <taxon>Cytophagia</taxon>
        <taxon>Cytophagales</taxon>
        <taxon>Spirosomataceae</taxon>
        <taxon>Dyadobacter</taxon>
    </lineage>
</organism>
<proteinExistence type="predicted"/>
<name>A0A5R9KCL6_9BACT</name>
<dbReference type="AlphaFoldDB" id="A0A5R9KCL6"/>
<dbReference type="Proteomes" id="UP000309788">
    <property type="component" value="Unassembled WGS sequence"/>
</dbReference>